<accession>A0ABQ2KIE1</accession>
<evidence type="ECO:0000313" key="2">
    <source>
        <dbReference type="EMBL" id="GGN83228.1"/>
    </source>
</evidence>
<sequence length="130" mass="14456">MLVITRLRIRAIARWGGFVVGCPPFDDCSVPGRALSMHVHPAITPLADCIPGDRPRGWVWAVRSAETLHEKTVDAPAATERSWTPLHADPTVPCSSDNLRNSHRRPVIGAGGTGHRERHSWMRNSRTRPR</sequence>
<feature type="region of interest" description="Disordered" evidence="1">
    <location>
        <begin position="71"/>
        <end position="130"/>
    </location>
</feature>
<dbReference type="Proteomes" id="UP000658127">
    <property type="component" value="Unassembled WGS sequence"/>
</dbReference>
<organism evidence="2 3">
    <name type="scientific">Nocardia rhizosphaerihabitans</name>
    <dbReference type="NCBI Taxonomy" id="1691570"/>
    <lineage>
        <taxon>Bacteria</taxon>
        <taxon>Bacillati</taxon>
        <taxon>Actinomycetota</taxon>
        <taxon>Actinomycetes</taxon>
        <taxon>Mycobacteriales</taxon>
        <taxon>Nocardiaceae</taxon>
        <taxon>Nocardia</taxon>
    </lineage>
</organism>
<gene>
    <name evidence="2" type="ORF">GCM10011610_35440</name>
</gene>
<evidence type="ECO:0000256" key="1">
    <source>
        <dbReference type="SAM" id="MobiDB-lite"/>
    </source>
</evidence>
<dbReference type="EMBL" id="BMNE01000003">
    <property type="protein sequence ID" value="GGN83228.1"/>
    <property type="molecule type" value="Genomic_DNA"/>
</dbReference>
<reference evidence="3" key="1">
    <citation type="journal article" date="2019" name="Int. J. Syst. Evol. Microbiol.">
        <title>The Global Catalogue of Microorganisms (GCM) 10K type strain sequencing project: providing services to taxonomists for standard genome sequencing and annotation.</title>
        <authorList>
            <consortium name="The Broad Institute Genomics Platform"/>
            <consortium name="The Broad Institute Genome Sequencing Center for Infectious Disease"/>
            <person name="Wu L."/>
            <person name="Ma J."/>
        </authorList>
    </citation>
    <scope>NUCLEOTIDE SEQUENCE [LARGE SCALE GENOMIC DNA]</scope>
    <source>
        <strain evidence="3">CGMCC 4.7329</strain>
    </source>
</reference>
<comment type="caution">
    <text evidence="2">The sequence shown here is derived from an EMBL/GenBank/DDBJ whole genome shotgun (WGS) entry which is preliminary data.</text>
</comment>
<keyword evidence="3" id="KW-1185">Reference proteome</keyword>
<name>A0ABQ2KIE1_9NOCA</name>
<protein>
    <submittedName>
        <fullName evidence="2">Uncharacterized protein</fullName>
    </submittedName>
</protein>
<evidence type="ECO:0000313" key="3">
    <source>
        <dbReference type="Proteomes" id="UP000658127"/>
    </source>
</evidence>
<proteinExistence type="predicted"/>